<accession>A0A8H4QZ52</accession>
<reference evidence="1 2" key="1">
    <citation type="submission" date="2019-12" db="EMBL/GenBank/DDBJ databases">
        <authorList>
            <person name="Floudas D."/>
            <person name="Bentzer J."/>
            <person name="Ahren D."/>
            <person name="Johansson T."/>
            <person name="Persson P."/>
            <person name="Tunlid A."/>
        </authorList>
    </citation>
    <scope>NUCLEOTIDE SEQUENCE [LARGE SCALE GENOMIC DNA]</scope>
    <source>
        <strain evidence="1 2">CBS 102.39</strain>
    </source>
</reference>
<organism evidence="1 2">
    <name type="scientific">Agrocybe pediades</name>
    <dbReference type="NCBI Taxonomy" id="84607"/>
    <lineage>
        <taxon>Eukaryota</taxon>
        <taxon>Fungi</taxon>
        <taxon>Dikarya</taxon>
        <taxon>Basidiomycota</taxon>
        <taxon>Agaricomycotina</taxon>
        <taxon>Agaricomycetes</taxon>
        <taxon>Agaricomycetidae</taxon>
        <taxon>Agaricales</taxon>
        <taxon>Agaricineae</taxon>
        <taxon>Strophariaceae</taxon>
        <taxon>Agrocybe</taxon>
    </lineage>
</organism>
<evidence type="ECO:0000313" key="2">
    <source>
        <dbReference type="Proteomes" id="UP000521872"/>
    </source>
</evidence>
<evidence type="ECO:0000313" key="1">
    <source>
        <dbReference type="EMBL" id="KAF4619494.1"/>
    </source>
</evidence>
<protein>
    <submittedName>
        <fullName evidence="1">Uncharacterized protein</fullName>
    </submittedName>
</protein>
<keyword evidence="2" id="KW-1185">Reference proteome</keyword>
<dbReference type="EMBL" id="JAACJL010000016">
    <property type="protein sequence ID" value="KAF4619494.1"/>
    <property type="molecule type" value="Genomic_DNA"/>
</dbReference>
<gene>
    <name evidence="1" type="ORF">D9613_004741</name>
</gene>
<proteinExistence type="predicted"/>
<sequence length="89" mass="9162">MSASLIKYKGLADILVAVILIFEPSLIYESVVAKQLHIWSGLHLSDASTAPGFNHSLACMVAAVGVAHVVAARSGAGPEAWSIICASSA</sequence>
<dbReference type="AlphaFoldDB" id="A0A8H4QZ52"/>
<comment type="caution">
    <text evidence="1">The sequence shown here is derived from an EMBL/GenBank/DDBJ whole genome shotgun (WGS) entry which is preliminary data.</text>
</comment>
<name>A0A8H4QZ52_9AGAR</name>
<dbReference type="Proteomes" id="UP000521872">
    <property type="component" value="Unassembled WGS sequence"/>
</dbReference>